<proteinExistence type="predicted"/>
<evidence type="ECO:0000313" key="2">
    <source>
        <dbReference type="EMBL" id="KAJ7378257.1"/>
    </source>
</evidence>
<reference evidence="2" key="1">
    <citation type="submission" date="2023-01" db="EMBL/GenBank/DDBJ databases">
        <title>Genome assembly of the deep-sea coral Lophelia pertusa.</title>
        <authorList>
            <person name="Herrera S."/>
            <person name="Cordes E."/>
        </authorList>
    </citation>
    <scope>NUCLEOTIDE SEQUENCE</scope>
    <source>
        <strain evidence="2">USNM1676648</strain>
        <tissue evidence="2">Polyp</tissue>
    </source>
</reference>
<dbReference type="Proteomes" id="UP001163046">
    <property type="component" value="Unassembled WGS sequence"/>
</dbReference>
<dbReference type="InterPro" id="IPR003961">
    <property type="entry name" value="FN3_dom"/>
</dbReference>
<name>A0A9W9ZAU1_9CNID</name>
<dbReference type="PROSITE" id="PS50853">
    <property type="entry name" value="FN3"/>
    <property type="match status" value="1"/>
</dbReference>
<dbReference type="SUPFAM" id="SSF49265">
    <property type="entry name" value="Fibronectin type III"/>
    <property type="match status" value="1"/>
</dbReference>
<dbReference type="Gene3D" id="2.60.40.10">
    <property type="entry name" value="Immunoglobulins"/>
    <property type="match status" value="2"/>
</dbReference>
<evidence type="ECO:0000313" key="3">
    <source>
        <dbReference type="Proteomes" id="UP001163046"/>
    </source>
</evidence>
<comment type="caution">
    <text evidence="2">The sequence shown here is derived from an EMBL/GenBank/DDBJ whole genome shotgun (WGS) entry which is preliminary data.</text>
</comment>
<gene>
    <name evidence="2" type="ORF">OS493_024207</name>
</gene>
<dbReference type="CDD" id="cd00063">
    <property type="entry name" value="FN3"/>
    <property type="match status" value="1"/>
</dbReference>
<keyword evidence="3" id="KW-1185">Reference proteome</keyword>
<accession>A0A9W9ZAU1</accession>
<evidence type="ECO:0000259" key="1">
    <source>
        <dbReference type="PROSITE" id="PS50853"/>
    </source>
</evidence>
<feature type="domain" description="Fibronectin type-III" evidence="1">
    <location>
        <begin position="1"/>
        <end position="59"/>
    </location>
</feature>
<dbReference type="EMBL" id="MU826368">
    <property type="protein sequence ID" value="KAJ7378257.1"/>
    <property type="molecule type" value="Genomic_DNA"/>
</dbReference>
<dbReference type="InterPro" id="IPR013783">
    <property type="entry name" value="Ig-like_fold"/>
</dbReference>
<dbReference type="OrthoDB" id="5981765at2759"/>
<organism evidence="2 3">
    <name type="scientific">Desmophyllum pertusum</name>
    <dbReference type="NCBI Taxonomy" id="174260"/>
    <lineage>
        <taxon>Eukaryota</taxon>
        <taxon>Metazoa</taxon>
        <taxon>Cnidaria</taxon>
        <taxon>Anthozoa</taxon>
        <taxon>Hexacorallia</taxon>
        <taxon>Scleractinia</taxon>
        <taxon>Caryophylliina</taxon>
        <taxon>Caryophylliidae</taxon>
        <taxon>Desmophyllum</taxon>
    </lineage>
</organism>
<dbReference type="AlphaFoldDB" id="A0A9W9ZAU1"/>
<dbReference type="InterPro" id="IPR036116">
    <property type="entry name" value="FN3_sf"/>
</dbReference>
<sequence length="152" mass="17136">MDGTTLQQVHEYIIITRTSLFIEHLKRNKTYIVAIQARNEVGYGAAATISATTLLAGPPDAPSITNTTVDGKQCFLQWTKPYNGESPIGIYTIYIWVTNNGNVNSWNTTETNYTLELDWAKITRSMYRRGTSTARVPLCLRSILEPEEFLKT</sequence>
<protein>
    <recommendedName>
        <fullName evidence="1">Fibronectin type-III domain-containing protein</fullName>
    </recommendedName>
</protein>